<keyword evidence="3" id="KW-0862">Zinc</keyword>
<proteinExistence type="predicted"/>
<dbReference type="InterPro" id="IPR006564">
    <property type="entry name" value="Znf_PMZ"/>
</dbReference>
<dbReference type="PANTHER" id="PTHR31973:SF187">
    <property type="entry name" value="MUTATOR TRANSPOSASE MUDRA PROTEIN"/>
    <property type="match status" value="1"/>
</dbReference>
<protein>
    <submittedName>
        <fullName evidence="5">OLC1v1030628C1</fullName>
    </submittedName>
</protein>
<gene>
    <name evidence="5" type="ORF">OLC1_LOCUS5917</name>
</gene>
<feature type="domain" description="Zinc finger PMZ-type" evidence="4">
    <location>
        <begin position="39"/>
        <end position="66"/>
    </location>
</feature>
<dbReference type="InterPro" id="IPR007527">
    <property type="entry name" value="Znf_SWIM"/>
</dbReference>
<dbReference type="SMART" id="SM00575">
    <property type="entry name" value="ZnF_PMZ"/>
    <property type="match status" value="1"/>
</dbReference>
<accession>A0AAV1CJH5</accession>
<dbReference type="EMBL" id="OX459119">
    <property type="protein sequence ID" value="CAI9094828.1"/>
    <property type="molecule type" value="Genomic_DNA"/>
</dbReference>
<keyword evidence="6" id="KW-1185">Reference proteome</keyword>
<name>A0AAV1CJH5_OLDCO</name>
<reference evidence="5" key="1">
    <citation type="submission" date="2023-03" db="EMBL/GenBank/DDBJ databases">
        <authorList>
            <person name="Julca I."/>
        </authorList>
    </citation>
    <scope>NUCLEOTIDE SEQUENCE</scope>
</reference>
<keyword evidence="2" id="KW-0863">Zinc-finger</keyword>
<evidence type="ECO:0000256" key="3">
    <source>
        <dbReference type="ARBA" id="ARBA00022833"/>
    </source>
</evidence>
<evidence type="ECO:0000256" key="2">
    <source>
        <dbReference type="ARBA" id="ARBA00022771"/>
    </source>
</evidence>
<dbReference type="AlphaFoldDB" id="A0AAV1CJH5"/>
<evidence type="ECO:0000313" key="6">
    <source>
        <dbReference type="Proteomes" id="UP001161247"/>
    </source>
</evidence>
<dbReference type="Proteomes" id="UP001161247">
    <property type="component" value="Chromosome 2"/>
</dbReference>
<evidence type="ECO:0000259" key="4">
    <source>
        <dbReference type="SMART" id="SM00575"/>
    </source>
</evidence>
<evidence type="ECO:0000313" key="5">
    <source>
        <dbReference type="EMBL" id="CAI9094828.1"/>
    </source>
</evidence>
<evidence type="ECO:0000256" key="1">
    <source>
        <dbReference type="ARBA" id="ARBA00022723"/>
    </source>
</evidence>
<organism evidence="5 6">
    <name type="scientific">Oldenlandia corymbosa var. corymbosa</name>
    <dbReference type="NCBI Taxonomy" id="529605"/>
    <lineage>
        <taxon>Eukaryota</taxon>
        <taxon>Viridiplantae</taxon>
        <taxon>Streptophyta</taxon>
        <taxon>Embryophyta</taxon>
        <taxon>Tracheophyta</taxon>
        <taxon>Spermatophyta</taxon>
        <taxon>Magnoliopsida</taxon>
        <taxon>eudicotyledons</taxon>
        <taxon>Gunneridae</taxon>
        <taxon>Pentapetalae</taxon>
        <taxon>asterids</taxon>
        <taxon>lamiids</taxon>
        <taxon>Gentianales</taxon>
        <taxon>Rubiaceae</taxon>
        <taxon>Rubioideae</taxon>
        <taxon>Spermacoceae</taxon>
        <taxon>Hedyotis-Oldenlandia complex</taxon>
        <taxon>Oldenlandia</taxon>
    </lineage>
</organism>
<sequence>MLNKNLELSRYCRPYYSSHDIYEVDWGSNVNYVVNLNGKTCTCGSFQLYGIYCPHACSAILNAKKNPELYMDDCYTKKTYLKAYALPIGAMPSKDHWGEAKGKPLKTLEIKRQPERPKMKRIKSADETKTASTSTRRGLTVNCQHCGVQGHNVKTCKGPINPSSPYHVPPENECLLQGKKTPSNPQEYQWGKLSEGPPSFANVLKAINARKMQLQK</sequence>
<dbReference type="PANTHER" id="PTHR31973">
    <property type="entry name" value="POLYPROTEIN, PUTATIVE-RELATED"/>
    <property type="match status" value="1"/>
</dbReference>
<dbReference type="Pfam" id="PF04434">
    <property type="entry name" value="SWIM"/>
    <property type="match status" value="1"/>
</dbReference>
<dbReference type="GO" id="GO:0008270">
    <property type="term" value="F:zinc ion binding"/>
    <property type="evidence" value="ECO:0007669"/>
    <property type="project" value="UniProtKB-KW"/>
</dbReference>
<keyword evidence="1" id="KW-0479">Metal-binding</keyword>